<dbReference type="Proteomes" id="UP001177003">
    <property type="component" value="Chromosome 5"/>
</dbReference>
<accession>A0AA35Z3D7</accession>
<dbReference type="EMBL" id="OX465081">
    <property type="protein sequence ID" value="CAI9285120.1"/>
    <property type="molecule type" value="Genomic_DNA"/>
</dbReference>
<evidence type="ECO:0000313" key="2">
    <source>
        <dbReference type="EMBL" id="CAI9285120.1"/>
    </source>
</evidence>
<evidence type="ECO:0000313" key="3">
    <source>
        <dbReference type="Proteomes" id="UP001177003"/>
    </source>
</evidence>
<name>A0AA35Z3D7_LACSI</name>
<gene>
    <name evidence="2" type="ORF">LSALG_LOCUS24608</name>
</gene>
<protein>
    <submittedName>
        <fullName evidence="2">Uncharacterized protein</fullName>
    </submittedName>
</protein>
<evidence type="ECO:0000256" key="1">
    <source>
        <dbReference type="SAM" id="MobiDB-lite"/>
    </source>
</evidence>
<feature type="compositionally biased region" description="Basic and acidic residues" evidence="1">
    <location>
        <begin position="164"/>
        <end position="191"/>
    </location>
</feature>
<feature type="region of interest" description="Disordered" evidence="1">
    <location>
        <begin position="164"/>
        <end position="208"/>
    </location>
</feature>
<reference evidence="2" key="1">
    <citation type="submission" date="2023-04" db="EMBL/GenBank/DDBJ databases">
        <authorList>
            <person name="Vijverberg K."/>
            <person name="Xiong W."/>
            <person name="Schranz E."/>
        </authorList>
    </citation>
    <scope>NUCLEOTIDE SEQUENCE</scope>
</reference>
<dbReference type="AlphaFoldDB" id="A0AA35Z3D7"/>
<organism evidence="2 3">
    <name type="scientific">Lactuca saligna</name>
    <name type="common">Willowleaf lettuce</name>
    <dbReference type="NCBI Taxonomy" id="75948"/>
    <lineage>
        <taxon>Eukaryota</taxon>
        <taxon>Viridiplantae</taxon>
        <taxon>Streptophyta</taxon>
        <taxon>Embryophyta</taxon>
        <taxon>Tracheophyta</taxon>
        <taxon>Spermatophyta</taxon>
        <taxon>Magnoliopsida</taxon>
        <taxon>eudicotyledons</taxon>
        <taxon>Gunneridae</taxon>
        <taxon>Pentapetalae</taxon>
        <taxon>asterids</taxon>
        <taxon>campanulids</taxon>
        <taxon>Asterales</taxon>
        <taxon>Asteraceae</taxon>
        <taxon>Cichorioideae</taxon>
        <taxon>Cichorieae</taxon>
        <taxon>Lactucinae</taxon>
        <taxon>Lactuca</taxon>
    </lineage>
</organism>
<keyword evidence="3" id="KW-1185">Reference proteome</keyword>
<proteinExistence type="predicted"/>
<sequence length="507" mass="57948">MAESSKTPFVTKQSGSTVMLNIKANQNLILDLNSSRYFDDIKPMIEWFSSIEGLVDPESNSSAATLEMFFQIRYLGENDLVSKFKKPNLPPIWNGLFTLLFNSFSKQITGCVADVNLFLQNLVETCDSLLTVSVCQHIAEKIKPIFSILNRIEGVLECGALPKQRGESKKPFDEEPKKPTDESGKGKLIDSDKEEEEDLSEGSKLKRKKRDQELDENLRVEKEVEIREKEPRDAQITLKTQRDLFLPWLMERILKEAIDNPKVYSLEPVASFELENTLECQLDFPITVKAFLFCCFDKVEKAPNSDNDANLMLISIYLWHGKPQYQTWSSKKITAVKVFGLIETNSFINARFKASQGASKPIVESSLAYLSCLNPYYWISLFNFLSKDEQKFEPIVAHLKRMLVSYIQEIGKMDVEIMAVLWKKPTVQPKEALNNVTKIKFGRIQKDNWSVTFQESDKDGTNVQKCLFSLLDKHLYSTSCLNYIVGIIEQCKTNVVADKKCPVDMIK</sequence>